<name>A0A834HKZ5_RHOSS</name>
<dbReference type="AlphaFoldDB" id="A0A834HKZ5"/>
<dbReference type="PANTHER" id="PTHR13318">
    <property type="entry name" value="PARTNER OF PAIRED, ISOFORM B-RELATED"/>
    <property type="match status" value="1"/>
</dbReference>
<proteinExistence type="predicted"/>
<evidence type="ECO:0000313" key="1">
    <source>
        <dbReference type="EMBL" id="KAF7154416.1"/>
    </source>
</evidence>
<dbReference type="SUPFAM" id="SSF81383">
    <property type="entry name" value="F-box domain"/>
    <property type="match status" value="1"/>
</dbReference>
<dbReference type="PANTHER" id="PTHR13318:SF190">
    <property type="entry name" value="PARTNER OF PAIRED, ISOFORM B"/>
    <property type="match status" value="1"/>
</dbReference>
<reference evidence="1" key="1">
    <citation type="submission" date="2019-11" db="EMBL/GenBank/DDBJ databases">
        <authorList>
            <person name="Liu Y."/>
            <person name="Hou J."/>
            <person name="Li T.-Q."/>
            <person name="Guan C.-H."/>
            <person name="Wu X."/>
            <person name="Wu H.-Z."/>
            <person name="Ling F."/>
            <person name="Zhang R."/>
            <person name="Shi X.-G."/>
            <person name="Ren J.-P."/>
            <person name="Chen E.-F."/>
            <person name="Sun J.-M."/>
        </authorList>
    </citation>
    <scope>NUCLEOTIDE SEQUENCE</scope>
    <source>
        <strain evidence="1">Adult_tree_wgs_1</strain>
        <tissue evidence="1">Leaves</tissue>
    </source>
</reference>
<accession>A0A834HKZ5</accession>
<dbReference type="GO" id="GO:0031146">
    <property type="term" value="P:SCF-dependent proteasomal ubiquitin-dependent protein catabolic process"/>
    <property type="evidence" value="ECO:0007669"/>
    <property type="project" value="TreeGrafter"/>
</dbReference>
<dbReference type="SUPFAM" id="SSF52047">
    <property type="entry name" value="RNI-like"/>
    <property type="match status" value="1"/>
</dbReference>
<dbReference type="InterPro" id="IPR006553">
    <property type="entry name" value="Leu-rich_rpt_Cys-con_subtyp"/>
</dbReference>
<dbReference type="Proteomes" id="UP000626092">
    <property type="component" value="Unassembled WGS sequence"/>
</dbReference>
<keyword evidence="2" id="KW-1185">Reference proteome</keyword>
<dbReference type="InterPro" id="IPR032675">
    <property type="entry name" value="LRR_dom_sf"/>
</dbReference>
<evidence type="ECO:0000313" key="2">
    <source>
        <dbReference type="Proteomes" id="UP000626092"/>
    </source>
</evidence>
<dbReference type="InterPro" id="IPR036047">
    <property type="entry name" value="F-box-like_dom_sf"/>
</dbReference>
<dbReference type="OrthoDB" id="1751573at2759"/>
<dbReference type="EMBL" id="WJXA01000001">
    <property type="protein sequence ID" value="KAF7154416.1"/>
    <property type="molecule type" value="Genomic_DNA"/>
</dbReference>
<sequence length="247" mass="27649">MKKQAHGHFPDDLWELIFQKLREDDERDLGSISLVSKRFLLISNRAKLSLNINNGTLPQLPNLLRRFLHIRTIVIDTNAHKDMDGLLDQISRSGALNLQAIKFVLDCSRLILVQDSDLVLIADLFPRLEELKIWAYKKITNDDVTAGITDNGVDALASKLKGLKEFVLTAEVVEAMGFRGAVERVSDVLRRSSDNSVVNLKTLNARGTHVNDEGLAMIGNRCQNLQYLDIGLCKEVTDKGVMEVVTN</sequence>
<comment type="caution">
    <text evidence="1">The sequence shown here is derived from an EMBL/GenBank/DDBJ whole genome shotgun (WGS) entry which is preliminary data.</text>
</comment>
<dbReference type="InterPro" id="IPR001611">
    <property type="entry name" value="Leu-rich_rpt"/>
</dbReference>
<organism evidence="1 2">
    <name type="scientific">Rhododendron simsii</name>
    <name type="common">Sims's rhododendron</name>
    <dbReference type="NCBI Taxonomy" id="118357"/>
    <lineage>
        <taxon>Eukaryota</taxon>
        <taxon>Viridiplantae</taxon>
        <taxon>Streptophyta</taxon>
        <taxon>Embryophyta</taxon>
        <taxon>Tracheophyta</taxon>
        <taxon>Spermatophyta</taxon>
        <taxon>Magnoliopsida</taxon>
        <taxon>eudicotyledons</taxon>
        <taxon>Gunneridae</taxon>
        <taxon>Pentapetalae</taxon>
        <taxon>asterids</taxon>
        <taxon>Ericales</taxon>
        <taxon>Ericaceae</taxon>
        <taxon>Ericoideae</taxon>
        <taxon>Rhodoreae</taxon>
        <taxon>Rhododendron</taxon>
    </lineage>
</organism>
<evidence type="ECO:0008006" key="3">
    <source>
        <dbReference type="Google" id="ProtNLM"/>
    </source>
</evidence>
<dbReference type="Gene3D" id="3.80.10.10">
    <property type="entry name" value="Ribonuclease Inhibitor"/>
    <property type="match status" value="1"/>
</dbReference>
<dbReference type="SMART" id="SM00367">
    <property type="entry name" value="LRR_CC"/>
    <property type="match status" value="2"/>
</dbReference>
<dbReference type="GO" id="GO:0019005">
    <property type="term" value="C:SCF ubiquitin ligase complex"/>
    <property type="evidence" value="ECO:0007669"/>
    <property type="project" value="TreeGrafter"/>
</dbReference>
<protein>
    <recommendedName>
        <fullName evidence="3">F-box domain-containing protein</fullName>
    </recommendedName>
</protein>
<dbReference type="Pfam" id="PF13516">
    <property type="entry name" value="LRR_6"/>
    <property type="match status" value="1"/>
</dbReference>
<gene>
    <name evidence="1" type="ORF">RHSIM_Rhsim01G0031500</name>
</gene>